<dbReference type="InterPro" id="IPR046958">
    <property type="entry name" value="RBK1/2/STUNTED"/>
</dbReference>
<protein>
    <recommendedName>
        <fullName evidence="1">Protein kinase domain-containing protein</fullName>
    </recommendedName>
</protein>
<name>A0A8S9PU11_BRACR</name>
<dbReference type="InterPro" id="IPR008271">
    <property type="entry name" value="Ser/Thr_kinase_AS"/>
</dbReference>
<dbReference type="Pfam" id="PF00069">
    <property type="entry name" value="Pkinase"/>
    <property type="match status" value="1"/>
</dbReference>
<evidence type="ECO:0000313" key="2">
    <source>
        <dbReference type="EMBL" id="KAF3524798.1"/>
    </source>
</evidence>
<evidence type="ECO:0000259" key="1">
    <source>
        <dbReference type="PROSITE" id="PS50011"/>
    </source>
</evidence>
<dbReference type="PANTHER" id="PTHR47987:SF37">
    <property type="entry name" value="PROTEIN KINASE DOMAIN-CONTAINING PROTEIN"/>
    <property type="match status" value="1"/>
</dbReference>
<sequence length="613" mass="67537">MGFYGGASVHPRSSETNLHGNSVYILPILTSSPSPDLDGDYNEKGIKNRLKNLIFDMGFACFFPPPAESSSVENSGSNGGGGENNKAWLLAETAPENMNPDPHSVHSSFRFSLCSQVELEKMKGEEPSLSASSSCRNLSVSGGSATVLMVNLENGVKETTDDLRWTRARSLEKSISPVANTLVRFSYGEIVAATRNFSKGRVLGRGACSYVFRGKIGIWKTPLAIKRLDKEDKESPKSFCRELMIASSLHSANIVPLLGFSIDPEEGLFLVYKYVSGGSLEHYLHDKKKKGMKAAFGLPWSVRYKVALGIADAITYLHNGTEQCVVHRDIKPSNILLSSKKIPKLCDFGLATWTAAPSVPFLCKTVKGTFGYLAPEYFQHGKISDKTDVYAFGVVLLELITGRKPIEPRRSSGEENLVVWAKPLLDRGIEAIEELLDPRRRCTRKNLVYMEQMIRAAAACVINEESRRPSMEEIVTILKGGERGLEPRTYSSRKTNTILSGMIDSYTQLQQTKSEMKCHLDLAMLGVIYAAAPLRRFFWSSSVTAGEPQSSSIANPSQFVFSFAMKSTQTNSSSTPCSSIHLPYDVTVARGGCDARNPPRWPCRKLTIFEICS</sequence>
<dbReference type="FunFam" id="1.10.510.10:FF:000284">
    <property type="entry name" value="Putative receptor-like serine/threonine-protein kinase"/>
    <property type="match status" value="1"/>
</dbReference>
<comment type="caution">
    <text evidence="2">The sequence shown here is derived from an EMBL/GenBank/DDBJ whole genome shotgun (WGS) entry which is preliminary data.</text>
</comment>
<dbReference type="SUPFAM" id="SSF56112">
    <property type="entry name" value="Protein kinase-like (PK-like)"/>
    <property type="match status" value="1"/>
</dbReference>
<reference evidence="2" key="1">
    <citation type="submission" date="2019-12" db="EMBL/GenBank/DDBJ databases">
        <title>Genome sequencing and annotation of Brassica cretica.</title>
        <authorList>
            <person name="Studholme D.J."/>
            <person name="Sarris P."/>
        </authorList>
    </citation>
    <scope>NUCLEOTIDE SEQUENCE</scope>
    <source>
        <strain evidence="2">PFS-109/04</strain>
        <tissue evidence="2">Leaf</tissue>
    </source>
</reference>
<dbReference type="AlphaFoldDB" id="A0A8S9PU11"/>
<dbReference type="InterPro" id="IPR000719">
    <property type="entry name" value="Prot_kinase_dom"/>
</dbReference>
<proteinExistence type="predicted"/>
<dbReference type="PROSITE" id="PS50011">
    <property type="entry name" value="PROTEIN_KINASE_DOM"/>
    <property type="match status" value="1"/>
</dbReference>
<dbReference type="PROSITE" id="PS00108">
    <property type="entry name" value="PROTEIN_KINASE_ST"/>
    <property type="match status" value="1"/>
</dbReference>
<dbReference type="Gene3D" id="1.10.510.10">
    <property type="entry name" value="Transferase(Phosphotransferase) domain 1"/>
    <property type="match status" value="1"/>
</dbReference>
<dbReference type="SMART" id="SM00220">
    <property type="entry name" value="S_TKc"/>
    <property type="match status" value="1"/>
</dbReference>
<feature type="domain" description="Protein kinase" evidence="1">
    <location>
        <begin position="197"/>
        <end position="485"/>
    </location>
</feature>
<dbReference type="EMBL" id="QGKX02001347">
    <property type="protein sequence ID" value="KAF3524798.1"/>
    <property type="molecule type" value="Genomic_DNA"/>
</dbReference>
<gene>
    <name evidence="2" type="ORF">F2Q69_00048404</name>
</gene>
<dbReference type="InterPro" id="IPR011009">
    <property type="entry name" value="Kinase-like_dom_sf"/>
</dbReference>
<dbReference type="Gene3D" id="3.30.200.20">
    <property type="entry name" value="Phosphorylase Kinase, domain 1"/>
    <property type="match status" value="1"/>
</dbReference>
<accession>A0A8S9PU11</accession>
<organism evidence="2 3">
    <name type="scientific">Brassica cretica</name>
    <name type="common">Mustard</name>
    <dbReference type="NCBI Taxonomy" id="69181"/>
    <lineage>
        <taxon>Eukaryota</taxon>
        <taxon>Viridiplantae</taxon>
        <taxon>Streptophyta</taxon>
        <taxon>Embryophyta</taxon>
        <taxon>Tracheophyta</taxon>
        <taxon>Spermatophyta</taxon>
        <taxon>Magnoliopsida</taxon>
        <taxon>eudicotyledons</taxon>
        <taxon>Gunneridae</taxon>
        <taxon>Pentapetalae</taxon>
        <taxon>rosids</taxon>
        <taxon>malvids</taxon>
        <taxon>Brassicales</taxon>
        <taxon>Brassicaceae</taxon>
        <taxon>Brassiceae</taxon>
        <taxon>Brassica</taxon>
    </lineage>
</organism>
<dbReference type="FunFam" id="3.30.200.20:FF:000482">
    <property type="entry name" value="probable serine/threonine-protein kinase PBL7"/>
    <property type="match status" value="1"/>
</dbReference>
<dbReference type="GO" id="GO:0004672">
    <property type="term" value="F:protein kinase activity"/>
    <property type="evidence" value="ECO:0007669"/>
    <property type="project" value="InterPro"/>
</dbReference>
<dbReference type="Proteomes" id="UP000712600">
    <property type="component" value="Unassembled WGS sequence"/>
</dbReference>
<dbReference type="GO" id="GO:0005524">
    <property type="term" value="F:ATP binding"/>
    <property type="evidence" value="ECO:0007669"/>
    <property type="project" value="InterPro"/>
</dbReference>
<evidence type="ECO:0000313" key="3">
    <source>
        <dbReference type="Proteomes" id="UP000712600"/>
    </source>
</evidence>
<dbReference type="PANTHER" id="PTHR47987">
    <property type="entry name" value="OS08G0249100 PROTEIN"/>
    <property type="match status" value="1"/>
</dbReference>